<dbReference type="EMBL" id="MT144879">
    <property type="protein sequence ID" value="QJI00838.1"/>
    <property type="molecule type" value="Genomic_DNA"/>
</dbReference>
<evidence type="ECO:0000313" key="2">
    <source>
        <dbReference type="EMBL" id="QJA60574.1"/>
    </source>
</evidence>
<evidence type="ECO:0000313" key="4">
    <source>
        <dbReference type="EMBL" id="QJI00838.1"/>
    </source>
</evidence>
<organism evidence="1">
    <name type="scientific">viral metagenome</name>
    <dbReference type="NCBI Taxonomy" id="1070528"/>
    <lineage>
        <taxon>unclassified sequences</taxon>
        <taxon>metagenomes</taxon>
        <taxon>organismal metagenomes</taxon>
    </lineage>
</organism>
<dbReference type="InterPro" id="IPR012340">
    <property type="entry name" value="NA-bd_OB-fold"/>
</dbReference>
<sequence>MAKKEKKERRVSPIGDAKWAHVQTPKAAYQGIGDAKYQIDVVFDAGGEWDELCREIATEIKSNGYKNSPLKKEKNKDDDPTGRYFITFKTGEQYPPKIFDKHGQIIPQEVLVGNGSKVRVAFTMASYDGFGGGVTMYLGAVQVIELVEYQGGSASDYGFEVEEGIADPFTKSNNDDSEDIPF</sequence>
<evidence type="ECO:0000313" key="3">
    <source>
        <dbReference type="EMBL" id="QJA83491.1"/>
    </source>
</evidence>
<dbReference type="SUPFAM" id="SSF50249">
    <property type="entry name" value="Nucleic acid-binding proteins"/>
    <property type="match status" value="1"/>
</dbReference>
<dbReference type="AlphaFoldDB" id="A0A6H1ZHM8"/>
<reference evidence="1" key="1">
    <citation type="submission" date="2020-03" db="EMBL/GenBank/DDBJ databases">
        <title>The deep terrestrial virosphere.</title>
        <authorList>
            <person name="Holmfeldt K."/>
            <person name="Nilsson E."/>
            <person name="Simone D."/>
            <person name="Lopez-Fernandez M."/>
            <person name="Wu X."/>
            <person name="de Brujin I."/>
            <person name="Lundin D."/>
            <person name="Andersson A."/>
            <person name="Bertilsson S."/>
            <person name="Dopson M."/>
        </authorList>
    </citation>
    <scope>NUCLEOTIDE SEQUENCE</scope>
    <source>
        <strain evidence="3">MM415A00279</strain>
        <strain evidence="2">MM415B01091</strain>
        <strain evidence="1">TM448A00597</strain>
        <strain evidence="4">TM448B02123</strain>
    </source>
</reference>
<dbReference type="EMBL" id="MT144029">
    <property type="protein sequence ID" value="QJA47038.1"/>
    <property type="molecule type" value="Genomic_DNA"/>
</dbReference>
<proteinExistence type="predicted"/>
<evidence type="ECO:0008006" key="5">
    <source>
        <dbReference type="Google" id="ProtNLM"/>
    </source>
</evidence>
<name>A0A6H1ZHM8_9ZZZZ</name>
<dbReference type="Gene3D" id="2.40.50.140">
    <property type="entry name" value="Nucleic acid-binding proteins"/>
    <property type="match status" value="1"/>
</dbReference>
<accession>A0A6H1ZHM8</accession>
<protein>
    <recommendedName>
        <fullName evidence="5">Single-stranded DNA-binding protein</fullName>
    </recommendedName>
</protein>
<evidence type="ECO:0000313" key="1">
    <source>
        <dbReference type="EMBL" id="QJA47038.1"/>
    </source>
</evidence>
<gene>
    <name evidence="3" type="ORF">MM415A00279_0049</name>
    <name evidence="2" type="ORF">MM415B01091_0026</name>
    <name evidence="1" type="ORF">TM448A00597_0023</name>
    <name evidence="4" type="ORF">TM448B02123_0012</name>
</gene>
<dbReference type="EMBL" id="MT141413">
    <property type="protein sequence ID" value="QJA60574.1"/>
    <property type="molecule type" value="Genomic_DNA"/>
</dbReference>
<dbReference type="EMBL" id="MT142511">
    <property type="protein sequence ID" value="QJA83491.1"/>
    <property type="molecule type" value="Genomic_DNA"/>
</dbReference>